<dbReference type="Proteomes" id="UP001343492">
    <property type="component" value="Unassembled WGS sequence"/>
</dbReference>
<keyword evidence="2" id="KW-1185">Reference proteome</keyword>
<comment type="caution">
    <text evidence="1">The sequence shown here is derived from an EMBL/GenBank/DDBJ whole genome shotgun (WGS) entry which is preliminary data.</text>
</comment>
<accession>A0ABU7GCI5</accession>
<name>A0ABU7GCI5_9SPHN</name>
<organism evidence="1 2">
    <name type="scientific">Altererythrobacter litoralis</name>
    <dbReference type="NCBI Taxonomy" id="3113904"/>
    <lineage>
        <taxon>Bacteria</taxon>
        <taxon>Pseudomonadati</taxon>
        <taxon>Pseudomonadota</taxon>
        <taxon>Alphaproteobacteria</taxon>
        <taxon>Sphingomonadales</taxon>
        <taxon>Erythrobacteraceae</taxon>
        <taxon>Altererythrobacter</taxon>
    </lineage>
</organism>
<dbReference type="RefSeq" id="WP_354143923.1">
    <property type="nucleotide sequence ID" value="NZ_JAZDQV010000003.1"/>
</dbReference>
<protein>
    <submittedName>
        <fullName evidence="1">Uncharacterized protein</fullName>
    </submittedName>
</protein>
<proteinExistence type="predicted"/>
<evidence type="ECO:0000313" key="1">
    <source>
        <dbReference type="EMBL" id="MEE1876814.1"/>
    </source>
</evidence>
<dbReference type="EMBL" id="JAZDQV010000003">
    <property type="protein sequence ID" value="MEE1876814.1"/>
    <property type="molecule type" value="Genomic_DNA"/>
</dbReference>
<reference evidence="1 2" key="1">
    <citation type="submission" date="2024-01" db="EMBL/GenBank/DDBJ databases">
        <title>The genome sequence of Erythrobacteraceae sp. strain 1XM1-14.</title>
        <authorList>
            <person name="Liu Y."/>
        </authorList>
    </citation>
    <scope>NUCLEOTIDE SEQUENCE [LARGE SCALE GENOMIC DNA]</scope>
    <source>
        <strain evidence="1 2">1XM1-14</strain>
    </source>
</reference>
<sequence>MNDDHTATQIEGPRHASALALLTELTVIFDNAAKSGLERIDSEGDKVFDLGYWSSECRRIASL</sequence>
<gene>
    <name evidence="1" type="ORF">VRS74_03845</name>
</gene>
<evidence type="ECO:0000313" key="2">
    <source>
        <dbReference type="Proteomes" id="UP001343492"/>
    </source>
</evidence>